<dbReference type="HAMAP" id="MF_00921">
    <property type="entry name" value="PDRP"/>
    <property type="match status" value="1"/>
</dbReference>
<dbReference type="GO" id="GO:0005524">
    <property type="term" value="F:ATP binding"/>
    <property type="evidence" value="ECO:0007669"/>
    <property type="project" value="InterPro"/>
</dbReference>
<dbReference type="EMBL" id="QQZY01000002">
    <property type="protein sequence ID" value="RDI75083.1"/>
    <property type="molecule type" value="Genomic_DNA"/>
</dbReference>
<feature type="binding site" evidence="5">
    <location>
        <begin position="152"/>
        <end position="159"/>
    </location>
    <ligand>
        <name>ADP</name>
        <dbReference type="ChEBI" id="CHEBI:456216"/>
    </ligand>
</feature>
<reference evidence="7" key="2">
    <citation type="journal article" date="2019" name="MicrobiologyOpen">
        <title>High-quality draft genome sequence of Gaiella occulta isolated from a 150 meter deep mineral water borehole and comparison with the genome sequences of other deep-branching lineages of the phylum Actinobacteria.</title>
        <authorList>
            <person name="Severino R."/>
            <person name="Froufe H.J.C."/>
            <person name="Barroso C."/>
            <person name="Albuquerque L."/>
            <person name="Lobo-da-Cunha A."/>
            <person name="da Costa M.S."/>
            <person name="Egas C."/>
        </authorList>
    </citation>
    <scope>NUCLEOTIDE SEQUENCE [LARGE SCALE GENOMIC DNA]</scope>
    <source>
        <strain evidence="7">F2-233</strain>
    </source>
</reference>
<keyword evidence="4 5" id="KW-0418">Kinase</keyword>
<protein>
    <recommendedName>
        <fullName evidence="5">Putative pyruvate, phosphate dikinase regulatory protein</fullName>
        <shortName evidence="5">PPDK regulatory protein</shortName>
        <ecNumber evidence="5">2.7.11.32</ecNumber>
        <ecNumber evidence="5">2.7.4.27</ecNumber>
    </recommendedName>
</protein>
<dbReference type="RefSeq" id="WP_114795323.1">
    <property type="nucleotide sequence ID" value="NZ_QQZY01000002.1"/>
</dbReference>
<dbReference type="PANTHER" id="PTHR31756:SF3">
    <property type="entry name" value="PYRUVATE, PHOSPHATE DIKINASE REGULATORY PROTEIN 1, CHLOROPLASTIC"/>
    <property type="match status" value="1"/>
</dbReference>
<evidence type="ECO:0000256" key="5">
    <source>
        <dbReference type="HAMAP-Rule" id="MF_00921"/>
    </source>
</evidence>
<comment type="catalytic activity">
    <reaction evidence="5">
        <text>N(tele)-phospho-L-histidyl/O-phospho-L-threonyl-[pyruvate, phosphate dikinase] + phosphate + H(+) = N(tele)-phospho-L-histidyl/L-threonyl-[pyruvate, phosphate dikinase] + diphosphate</text>
        <dbReference type="Rhea" id="RHEA:43696"/>
        <dbReference type="Rhea" id="RHEA-COMP:10650"/>
        <dbReference type="Rhea" id="RHEA-COMP:10651"/>
        <dbReference type="ChEBI" id="CHEBI:15378"/>
        <dbReference type="ChEBI" id="CHEBI:30013"/>
        <dbReference type="ChEBI" id="CHEBI:33019"/>
        <dbReference type="ChEBI" id="CHEBI:43474"/>
        <dbReference type="ChEBI" id="CHEBI:61977"/>
        <dbReference type="ChEBI" id="CHEBI:83586"/>
        <dbReference type="EC" id="2.7.4.27"/>
    </reaction>
</comment>
<keyword evidence="2 5" id="KW-0808">Transferase</keyword>
<keyword evidence="1 5" id="KW-0723">Serine/threonine-protein kinase</keyword>
<evidence type="ECO:0000256" key="3">
    <source>
        <dbReference type="ARBA" id="ARBA00022741"/>
    </source>
</evidence>
<dbReference type="Pfam" id="PF03618">
    <property type="entry name" value="Kinase-PPPase"/>
    <property type="match status" value="1"/>
</dbReference>
<dbReference type="OrthoDB" id="3171473at2"/>
<dbReference type="NCBIfam" id="NF003742">
    <property type="entry name" value="PRK05339.1"/>
    <property type="match status" value="1"/>
</dbReference>
<sequence length="278" mass="30797">MSAERIPVELHIVSDSTGETAARLVLALEAQFPEQVFEEIRHPRVESVDDLQLAVATARGRPAVMVYTLVEPGLREAMRQLCRRARVHYCDLLGHPIDSIARVSGVTARMTPGARPPLDQTYFKRIEAIEFAVKYDDGVGSGLDEADVVLVGVSRTSKTPLSIYLGYLGHKAANVPIVKGIEPPSELFEIDPLKVVGLTIDAERLSEIRANRVATMGGPKKRYAELLDVYEELDLASAVHRRLGCPVLDVSDLSVEETAMRVIRIVADRQRERHEARE</sequence>
<dbReference type="GO" id="GO:0004674">
    <property type="term" value="F:protein serine/threonine kinase activity"/>
    <property type="evidence" value="ECO:0007669"/>
    <property type="project" value="UniProtKB-UniRule"/>
</dbReference>
<evidence type="ECO:0000313" key="7">
    <source>
        <dbReference type="Proteomes" id="UP000254134"/>
    </source>
</evidence>
<dbReference type="EC" id="2.7.11.32" evidence="5"/>
<accession>A0A7M2YZY8</accession>
<dbReference type="InterPro" id="IPR005177">
    <property type="entry name" value="Kinase-pyrophosphorylase"/>
</dbReference>
<dbReference type="AlphaFoldDB" id="A0A7M2YZY8"/>
<dbReference type="Proteomes" id="UP000254134">
    <property type="component" value="Unassembled WGS sequence"/>
</dbReference>
<dbReference type="GO" id="GO:0043531">
    <property type="term" value="F:ADP binding"/>
    <property type="evidence" value="ECO:0007669"/>
    <property type="project" value="UniProtKB-UniRule"/>
</dbReference>
<evidence type="ECO:0000256" key="1">
    <source>
        <dbReference type="ARBA" id="ARBA00022527"/>
    </source>
</evidence>
<reference evidence="6 7" key="1">
    <citation type="submission" date="2018-07" db="EMBL/GenBank/DDBJ databases">
        <title>High-quality-draft genome sequence of Gaiella occulta.</title>
        <authorList>
            <person name="Severino R."/>
            <person name="Froufe H.J.C."/>
            <person name="Rainey F.A."/>
            <person name="Barroso C."/>
            <person name="Albuquerque L."/>
            <person name="Lobo-Da-Cunha A."/>
            <person name="Da Costa M.S."/>
            <person name="Egas C."/>
        </authorList>
    </citation>
    <scope>NUCLEOTIDE SEQUENCE [LARGE SCALE GENOMIC DNA]</scope>
    <source>
        <strain evidence="6 7">F2-233</strain>
    </source>
</reference>
<comment type="catalytic activity">
    <reaction evidence="5">
        <text>N(tele)-phospho-L-histidyl/L-threonyl-[pyruvate, phosphate dikinase] + ADP = N(tele)-phospho-L-histidyl/O-phospho-L-threonyl-[pyruvate, phosphate dikinase] + AMP + H(+)</text>
        <dbReference type="Rhea" id="RHEA:43692"/>
        <dbReference type="Rhea" id="RHEA-COMP:10650"/>
        <dbReference type="Rhea" id="RHEA-COMP:10651"/>
        <dbReference type="ChEBI" id="CHEBI:15378"/>
        <dbReference type="ChEBI" id="CHEBI:30013"/>
        <dbReference type="ChEBI" id="CHEBI:61977"/>
        <dbReference type="ChEBI" id="CHEBI:83586"/>
        <dbReference type="ChEBI" id="CHEBI:456215"/>
        <dbReference type="ChEBI" id="CHEBI:456216"/>
        <dbReference type="EC" id="2.7.11.32"/>
    </reaction>
</comment>
<comment type="function">
    <text evidence="5">Bifunctional serine/threonine kinase and phosphorylase involved in the regulation of the pyruvate, phosphate dikinase (PPDK) by catalyzing its phosphorylation/dephosphorylation.</text>
</comment>
<evidence type="ECO:0000256" key="4">
    <source>
        <dbReference type="ARBA" id="ARBA00022777"/>
    </source>
</evidence>
<organism evidence="6 7">
    <name type="scientific">Gaiella occulta</name>
    <dbReference type="NCBI Taxonomy" id="1002870"/>
    <lineage>
        <taxon>Bacteria</taxon>
        <taxon>Bacillati</taxon>
        <taxon>Actinomycetota</taxon>
        <taxon>Thermoleophilia</taxon>
        <taxon>Gaiellales</taxon>
        <taxon>Gaiellaceae</taxon>
        <taxon>Gaiella</taxon>
    </lineage>
</organism>
<dbReference type="GO" id="GO:0016776">
    <property type="term" value="F:phosphotransferase activity, phosphate group as acceptor"/>
    <property type="evidence" value="ECO:0007669"/>
    <property type="project" value="UniProtKB-UniRule"/>
</dbReference>
<gene>
    <name evidence="6" type="ORF">Gocc_0881</name>
</gene>
<evidence type="ECO:0000256" key="2">
    <source>
        <dbReference type="ARBA" id="ARBA00022679"/>
    </source>
</evidence>
<name>A0A7M2YZY8_9ACTN</name>
<comment type="caution">
    <text evidence="6">The sequence shown here is derived from an EMBL/GenBank/DDBJ whole genome shotgun (WGS) entry which is preliminary data.</text>
</comment>
<dbReference type="InterPro" id="IPR026565">
    <property type="entry name" value="PPDK_reg"/>
</dbReference>
<proteinExistence type="inferred from homology"/>
<keyword evidence="3 5" id="KW-0547">Nucleotide-binding</keyword>
<comment type="similarity">
    <text evidence="5">Belongs to the pyruvate, phosphate/water dikinase regulatory protein family. PDRP subfamily.</text>
</comment>
<evidence type="ECO:0000313" key="6">
    <source>
        <dbReference type="EMBL" id="RDI75083.1"/>
    </source>
</evidence>
<dbReference type="PANTHER" id="PTHR31756">
    <property type="entry name" value="PYRUVATE, PHOSPHATE DIKINASE REGULATORY PROTEIN 1, CHLOROPLASTIC"/>
    <property type="match status" value="1"/>
</dbReference>
<dbReference type="EC" id="2.7.4.27" evidence="5"/>
<keyword evidence="7" id="KW-1185">Reference proteome</keyword>